<comment type="caution">
    <text evidence="2">The sequence shown here is derived from an EMBL/GenBank/DDBJ whole genome shotgun (WGS) entry which is preliminary data.</text>
</comment>
<evidence type="ECO:0000313" key="2">
    <source>
        <dbReference type="EMBL" id="KAJ8367916.1"/>
    </source>
</evidence>
<proteinExistence type="predicted"/>
<protein>
    <submittedName>
        <fullName evidence="2">Uncharacterized protein</fullName>
    </submittedName>
</protein>
<feature type="region of interest" description="Disordered" evidence="1">
    <location>
        <begin position="1"/>
        <end position="31"/>
    </location>
</feature>
<name>A0A9Q1FUK5_SYNKA</name>
<accession>A0A9Q1FUK5</accession>
<organism evidence="2 3">
    <name type="scientific">Synaphobranchus kaupii</name>
    <name type="common">Kaup's arrowtooth eel</name>
    <dbReference type="NCBI Taxonomy" id="118154"/>
    <lineage>
        <taxon>Eukaryota</taxon>
        <taxon>Metazoa</taxon>
        <taxon>Chordata</taxon>
        <taxon>Craniata</taxon>
        <taxon>Vertebrata</taxon>
        <taxon>Euteleostomi</taxon>
        <taxon>Actinopterygii</taxon>
        <taxon>Neopterygii</taxon>
        <taxon>Teleostei</taxon>
        <taxon>Anguilliformes</taxon>
        <taxon>Synaphobranchidae</taxon>
        <taxon>Synaphobranchus</taxon>
    </lineage>
</organism>
<evidence type="ECO:0000313" key="3">
    <source>
        <dbReference type="Proteomes" id="UP001152622"/>
    </source>
</evidence>
<dbReference type="AlphaFoldDB" id="A0A9Q1FUK5"/>
<sequence>MTGPYDERASGASGSSHRAGRKVTLTRGRAEGTLTPLTRTFHLSPRRCHLYSGPVSSLMCPSASDVIGLRQDGTVQKHKAVPRHWEPEIEKYEAPAFTD</sequence>
<reference evidence="2" key="1">
    <citation type="journal article" date="2023" name="Science">
        <title>Genome structures resolve the early diversification of teleost fishes.</title>
        <authorList>
            <person name="Parey E."/>
            <person name="Louis A."/>
            <person name="Montfort J."/>
            <person name="Bouchez O."/>
            <person name="Roques C."/>
            <person name="Iampietro C."/>
            <person name="Lluch J."/>
            <person name="Castinel A."/>
            <person name="Donnadieu C."/>
            <person name="Desvignes T."/>
            <person name="Floi Bucao C."/>
            <person name="Jouanno E."/>
            <person name="Wen M."/>
            <person name="Mejri S."/>
            <person name="Dirks R."/>
            <person name="Jansen H."/>
            <person name="Henkel C."/>
            <person name="Chen W.J."/>
            <person name="Zahm M."/>
            <person name="Cabau C."/>
            <person name="Klopp C."/>
            <person name="Thompson A.W."/>
            <person name="Robinson-Rechavi M."/>
            <person name="Braasch I."/>
            <person name="Lecointre G."/>
            <person name="Bobe J."/>
            <person name="Postlethwait J.H."/>
            <person name="Berthelot C."/>
            <person name="Roest Crollius H."/>
            <person name="Guiguen Y."/>
        </authorList>
    </citation>
    <scope>NUCLEOTIDE SEQUENCE</scope>
    <source>
        <strain evidence="2">WJC10195</strain>
    </source>
</reference>
<evidence type="ECO:0000256" key="1">
    <source>
        <dbReference type="SAM" id="MobiDB-lite"/>
    </source>
</evidence>
<keyword evidence="3" id="KW-1185">Reference proteome</keyword>
<dbReference type="EMBL" id="JAINUF010000003">
    <property type="protein sequence ID" value="KAJ8367916.1"/>
    <property type="molecule type" value="Genomic_DNA"/>
</dbReference>
<gene>
    <name evidence="2" type="ORF">SKAU_G00079440</name>
</gene>
<dbReference type="Proteomes" id="UP001152622">
    <property type="component" value="Chromosome 3"/>
</dbReference>